<gene>
    <name evidence="2" type="ORF">LOM8899_02913</name>
</gene>
<dbReference type="EMBL" id="FXZK01000005">
    <property type="protein sequence ID" value="SMY08757.1"/>
    <property type="molecule type" value="Genomic_DNA"/>
</dbReference>
<evidence type="ECO:0000313" key="3">
    <source>
        <dbReference type="Proteomes" id="UP000201613"/>
    </source>
</evidence>
<keyword evidence="1" id="KW-0472">Membrane</keyword>
<evidence type="ECO:0008006" key="4">
    <source>
        <dbReference type="Google" id="ProtNLM"/>
    </source>
</evidence>
<evidence type="ECO:0000313" key="2">
    <source>
        <dbReference type="EMBL" id="SMY08757.1"/>
    </source>
</evidence>
<keyword evidence="1" id="KW-0812">Transmembrane</keyword>
<dbReference type="AlphaFoldDB" id="A0A238LGB1"/>
<sequence>MSQHVPQNAAASGDADAIASANLASNEERPTKPAMLRGFRRCCPNCGRGQLFDGYLKVNKTCAVCGQELYHHRADDGPAYLTILIVGHLMAPLIHIVFTQFRPDPWVMATGFTIFCVALSLYLLPRLKGVVVAIQWARRMHGFGAPA</sequence>
<name>A0A238LGB1_9RHOB</name>
<dbReference type="InterPro" id="IPR009325">
    <property type="entry name" value="DUF983"/>
</dbReference>
<keyword evidence="3" id="KW-1185">Reference proteome</keyword>
<dbReference type="Proteomes" id="UP000201613">
    <property type="component" value="Unassembled WGS sequence"/>
</dbReference>
<accession>A0A238LGB1</accession>
<protein>
    <recommendedName>
        <fullName evidence="4">Zinc-finger protein</fullName>
    </recommendedName>
</protein>
<keyword evidence="1" id="KW-1133">Transmembrane helix</keyword>
<feature type="transmembrane region" description="Helical" evidence="1">
    <location>
        <begin position="105"/>
        <end position="124"/>
    </location>
</feature>
<dbReference type="Pfam" id="PF06170">
    <property type="entry name" value="DUF983"/>
    <property type="match status" value="1"/>
</dbReference>
<proteinExistence type="predicted"/>
<dbReference type="OrthoDB" id="9799456at2"/>
<evidence type="ECO:0000256" key="1">
    <source>
        <dbReference type="SAM" id="Phobius"/>
    </source>
</evidence>
<organism evidence="2 3">
    <name type="scientific">Flavimaricola marinus</name>
    <dbReference type="NCBI Taxonomy" id="1819565"/>
    <lineage>
        <taxon>Bacteria</taxon>
        <taxon>Pseudomonadati</taxon>
        <taxon>Pseudomonadota</taxon>
        <taxon>Alphaproteobacteria</taxon>
        <taxon>Rhodobacterales</taxon>
        <taxon>Paracoccaceae</taxon>
        <taxon>Flavimaricola</taxon>
    </lineage>
</organism>
<reference evidence="2 3" key="1">
    <citation type="submission" date="2017-05" db="EMBL/GenBank/DDBJ databases">
        <authorList>
            <person name="Song R."/>
            <person name="Chenine A.L."/>
            <person name="Ruprecht R.M."/>
        </authorList>
    </citation>
    <scope>NUCLEOTIDE SEQUENCE [LARGE SCALE GENOMIC DNA]</scope>
    <source>
        <strain evidence="2 3">CECT 8899</strain>
    </source>
</reference>
<feature type="transmembrane region" description="Helical" evidence="1">
    <location>
        <begin position="79"/>
        <end position="99"/>
    </location>
</feature>